<dbReference type="SUPFAM" id="SSF103481">
    <property type="entry name" value="Multidrug resistance efflux transporter EmrE"/>
    <property type="match status" value="2"/>
</dbReference>
<dbReference type="PANTHER" id="PTHR42920">
    <property type="entry name" value="OS03G0707200 PROTEIN-RELATED"/>
    <property type="match status" value="1"/>
</dbReference>
<dbReference type="eggNOG" id="COG0697">
    <property type="taxonomic scope" value="Bacteria"/>
</dbReference>
<dbReference type="PANTHER" id="PTHR42920:SF5">
    <property type="entry name" value="EAMA DOMAIN-CONTAINING PROTEIN"/>
    <property type="match status" value="1"/>
</dbReference>
<dbReference type="Pfam" id="PF00892">
    <property type="entry name" value="EamA"/>
    <property type="match status" value="2"/>
</dbReference>
<evidence type="ECO:0000256" key="3">
    <source>
        <dbReference type="ARBA" id="ARBA00022475"/>
    </source>
</evidence>
<feature type="transmembrane region" description="Helical" evidence="7">
    <location>
        <begin position="246"/>
        <end position="265"/>
    </location>
</feature>
<protein>
    <submittedName>
        <fullName evidence="9">Putative membrane protein</fullName>
    </submittedName>
</protein>
<feature type="transmembrane region" description="Helical" evidence="7">
    <location>
        <begin position="81"/>
        <end position="100"/>
    </location>
</feature>
<sequence length="315" mass="34252">MSEESHEAHAVKTRKEFMPVLALLVASAIWGSTFIVIKDLVAEISPYDMLGVRYVITSVIMAAIFFPTLRKADRDTWKHGMVVGLIFGVGQVFQTVGISMTPASTAGFITGMYIIIIPLLMLVMYGVIPSRYVLISTFLALLGMGILSLNGWHIGWGELIVLASAGFFALHMILLGRWSTERTSFQLTIIQIFGLTLVSVVTAVPGGVELPKSTAGWVALIYLIVFASVLALFIQTWAQSKVSPTRTGVVMATEPVFAAAFAIQFGGESLTLRMVLGGALILLAMIVSELRPSHGTYEDRLTTDRPAEEKEHADN</sequence>
<dbReference type="AlphaFoldDB" id="C0VZ58"/>
<keyword evidence="6 7" id="KW-0472">Membrane</keyword>
<dbReference type="STRING" id="525245.HMPREF0044_0448"/>
<comment type="similarity">
    <text evidence="2">Belongs to the EamA transporter family.</text>
</comment>
<dbReference type="EMBL" id="ACFG01000004">
    <property type="protein sequence ID" value="EEH64711.1"/>
    <property type="molecule type" value="Genomic_DNA"/>
</dbReference>
<feature type="transmembrane region" description="Helical" evidence="7">
    <location>
        <begin position="20"/>
        <end position="37"/>
    </location>
</feature>
<evidence type="ECO:0000256" key="6">
    <source>
        <dbReference type="ARBA" id="ARBA00023136"/>
    </source>
</evidence>
<feature type="domain" description="EamA" evidence="8">
    <location>
        <begin position="156"/>
        <end position="287"/>
    </location>
</feature>
<evidence type="ECO:0000256" key="1">
    <source>
        <dbReference type="ARBA" id="ARBA00004651"/>
    </source>
</evidence>
<keyword evidence="3" id="KW-1003">Cell membrane</keyword>
<organism evidence="9 10">
    <name type="scientific">Gleimia coleocanis DSM 15436</name>
    <dbReference type="NCBI Taxonomy" id="525245"/>
    <lineage>
        <taxon>Bacteria</taxon>
        <taxon>Bacillati</taxon>
        <taxon>Actinomycetota</taxon>
        <taxon>Actinomycetes</taxon>
        <taxon>Actinomycetales</taxon>
        <taxon>Actinomycetaceae</taxon>
        <taxon>Gleimia</taxon>
    </lineage>
</organism>
<evidence type="ECO:0000256" key="7">
    <source>
        <dbReference type="SAM" id="Phobius"/>
    </source>
</evidence>
<dbReference type="GO" id="GO:0005886">
    <property type="term" value="C:plasma membrane"/>
    <property type="evidence" value="ECO:0007669"/>
    <property type="project" value="UniProtKB-SubCell"/>
</dbReference>
<reference evidence="9 10" key="1">
    <citation type="submission" date="2009-01" db="EMBL/GenBank/DDBJ databases">
        <authorList>
            <person name="Qin X."/>
            <person name="Bachman B."/>
            <person name="Battles P."/>
            <person name="Bell A."/>
            <person name="Bess C."/>
            <person name="Bickham C."/>
            <person name="Chaboub L."/>
            <person name="Chen D."/>
            <person name="Coyle M."/>
            <person name="Deiros D.R."/>
            <person name="Dinh H."/>
            <person name="Forbes L."/>
            <person name="Fowler G."/>
            <person name="Francisco L."/>
            <person name="Fu Q."/>
            <person name="Gubbala S."/>
            <person name="Hale W."/>
            <person name="Han Y."/>
            <person name="Hemphill L."/>
            <person name="Highlander S.K."/>
            <person name="Hirani K."/>
            <person name="Hogues M."/>
            <person name="Jackson L."/>
            <person name="Jakkamsetti A."/>
            <person name="Javaid M."/>
            <person name="Jiang H."/>
            <person name="Korchina V."/>
            <person name="Kovar C."/>
            <person name="Lara F."/>
            <person name="Lee S."/>
            <person name="Mata R."/>
            <person name="Mathew T."/>
            <person name="Moen C."/>
            <person name="Morales K."/>
            <person name="Munidasa M."/>
            <person name="Nazareth L."/>
            <person name="Ngo R."/>
            <person name="Nguyen L."/>
            <person name="Okwuonu G."/>
            <person name="Ongeri F."/>
            <person name="Patil S."/>
            <person name="Petrosino J."/>
            <person name="Pham C."/>
            <person name="Pham P."/>
            <person name="Pu L.-L."/>
            <person name="Puazo M."/>
            <person name="Raj R."/>
            <person name="Reid J."/>
            <person name="Rouhana J."/>
            <person name="Saada N."/>
            <person name="Shang Y."/>
            <person name="Simmons D."/>
            <person name="Thornton R."/>
            <person name="Warren J."/>
            <person name="Weissenberger G."/>
            <person name="Zhang J."/>
            <person name="Zhang L."/>
            <person name="Zhou C."/>
            <person name="Zhu D."/>
            <person name="Muzny D."/>
            <person name="Worley K."/>
            <person name="Gibbs R."/>
        </authorList>
    </citation>
    <scope>NUCLEOTIDE SEQUENCE [LARGE SCALE GENOMIC DNA]</scope>
    <source>
        <strain evidence="9 10">DSM 15436</strain>
    </source>
</reference>
<feature type="transmembrane region" description="Helical" evidence="7">
    <location>
        <begin position="155"/>
        <end position="175"/>
    </location>
</feature>
<evidence type="ECO:0000256" key="4">
    <source>
        <dbReference type="ARBA" id="ARBA00022692"/>
    </source>
</evidence>
<keyword evidence="10" id="KW-1185">Reference proteome</keyword>
<name>C0VZ58_9ACTO</name>
<dbReference type="InterPro" id="IPR000620">
    <property type="entry name" value="EamA_dom"/>
</dbReference>
<dbReference type="InterPro" id="IPR051258">
    <property type="entry name" value="Diverse_Substrate_Transporter"/>
</dbReference>
<evidence type="ECO:0000313" key="10">
    <source>
        <dbReference type="Proteomes" id="UP000010301"/>
    </source>
</evidence>
<proteinExistence type="inferred from homology"/>
<evidence type="ECO:0000256" key="5">
    <source>
        <dbReference type="ARBA" id="ARBA00022989"/>
    </source>
</evidence>
<feature type="transmembrane region" description="Helical" evidence="7">
    <location>
        <begin position="49"/>
        <end position="69"/>
    </location>
</feature>
<dbReference type="HOGENOM" id="CLU_033863_21_1_11"/>
<feature type="transmembrane region" description="Helical" evidence="7">
    <location>
        <begin position="187"/>
        <end position="208"/>
    </location>
</feature>
<comment type="caution">
    <text evidence="9">The sequence shown here is derived from an EMBL/GenBank/DDBJ whole genome shotgun (WGS) entry which is preliminary data.</text>
</comment>
<evidence type="ECO:0000313" key="9">
    <source>
        <dbReference type="EMBL" id="EEH64711.1"/>
    </source>
</evidence>
<evidence type="ECO:0000259" key="8">
    <source>
        <dbReference type="Pfam" id="PF00892"/>
    </source>
</evidence>
<comment type="subcellular location">
    <subcellularLocation>
        <location evidence="1">Cell membrane</location>
        <topology evidence="1">Multi-pass membrane protein</topology>
    </subcellularLocation>
</comment>
<feature type="transmembrane region" description="Helical" evidence="7">
    <location>
        <begin position="106"/>
        <end position="125"/>
    </location>
</feature>
<dbReference type="InterPro" id="IPR037185">
    <property type="entry name" value="EmrE-like"/>
</dbReference>
<feature type="transmembrane region" description="Helical" evidence="7">
    <location>
        <begin position="214"/>
        <end position="234"/>
    </location>
</feature>
<evidence type="ECO:0000256" key="2">
    <source>
        <dbReference type="ARBA" id="ARBA00007362"/>
    </source>
</evidence>
<keyword evidence="4 7" id="KW-0812">Transmembrane</keyword>
<dbReference type="Proteomes" id="UP000010301">
    <property type="component" value="Unassembled WGS sequence"/>
</dbReference>
<feature type="transmembrane region" description="Helical" evidence="7">
    <location>
        <begin position="132"/>
        <end position="149"/>
    </location>
</feature>
<keyword evidence="5 7" id="KW-1133">Transmembrane helix</keyword>
<dbReference type="OrthoDB" id="3182968at2"/>
<gene>
    <name evidence="9" type="ORF">HMPREF0044_0448</name>
</gene>
<feature type="transmembrane region" description="Helical" evidence="7">
    <location>
        <begin position="271"/>
        <end position="290"/>
    </location>
</feature>
<dbReference type="RefSeq" id="WP_006547445.1">
    <property type="nucleotide sequence ID" value="NZ_DS999545.1"/>
</dbReference>
<accession>C0VZ58</accession>
<feature type="domain" description="EamA" evidence="8">
    <location>
        <begin position="20"/>
        <end position="148"/>
    </location>
</feature>